<evidence type="ECO:0000313" key="1">
    <source>
        <dbReference type="EMBL" id="DAF56004.1"/>
    </source>
</evidence>
<proteinExistence type="predicted"/>
<organism evidence="1">
    <name type="scientific">Podoviridae sp. ctKmJ5</name>
    <dbReference type="NCBI Taxonomy" id="2827732"/>
    <lineage>
        <taxon>Viruses</taxon>
        <taxon>Duplodnaviria</taxon>
        <taxon>Heunggongvirae</taxon>
        <taxon>Uroviricota</taxon>
        <taxon>Caudoviricetes</taxon>
    </lineage>
</organism>
<protein>
    <submittedName>
        <fullName evidence="1">Uncharacterized protein</fullName>
    </submittedName>
</protein>
<name>A0A8S5SY14_9CAUD</name>
<dbReference type="EMBL" id="BK032705">
    <property type="protein sequence ID" value="DAF56004.1"/>
    <property type="molecule type" value="Genomic_DNA"/>
</dbReference>
<reference evidence="1" key="1">
    <citation type="journal article" date="2021" name="Proc. Natl. Acad. Sci. U.S.A.">
        <title>A Catalog of Tens of Thousands of Viruses from Human Metagenomes Reveals Hidden Associations with Chronic Diseases.</title>
        <authorList>
            <person name="Tisza M.J."/>
            <person name="Buck C.B."/>
        </authorList>
    </citation>
    <scope>NUCLEOTIDE SEQUENCE</scope>
    <source>
        <strain evidence="1">CtKmJ5</strain>
    </source>
</reference>
<sequence>MLGFRGIIAFNLKLFTSISCANISICKYL</sequence>
<accession>A0A8S5SY14</accession>